<gene>
    <name evidence="1" type="ORF">SAMN04490239_1427</name>
</gene>
<reference evidence="2" key="1">
    <citation type="submission" date="2016-10" db="EMBL/GenBank/DDBJ databases">
        <authorList>
            <person name="Varghese N."/>
            <person name="Submissions S."/>
        </authorList>
    </citation>
    <scope>NUCLEOTIDE SEQUENCE [LARGE SCALE GENOMIC DNA]</scope>
    <source>
        <strain evidence="2">DSM 44498</strain>
    </source>
</reference>
<sequence>MAIEPGIDELRELNIENEGVIRALRRQRDAAETKLAKIENLVNSSHERVIGQDGTSGVPLEKLLALLDERE</sequence>
<dbReference type="AlphaFoldDB" id="A0A1H4LR28"/>
<keyword evidence="2" id="KW-1185">Reference proteome</keyword>
<organism evidence="1 2">
    <name type="scientific">Rhodococcus koreensis</name>
    <dbReference type="NCBI Taxonomy" id="99653"/>
    <lineage>
        <taxon>Bacteria</taxon>
        <taxon>Bacillati</taxon>
        <taxon>Actinomycetota</taxon>
        <taxon>Actinomycetes</taxon>
        <taxon>Mycobacteriales</taxon>
        <taxon>Nocardiaceae</taxon>
        <taxon>Rhodococcus</taxon>
    </lineage>
</organism>
<accession>A0A1H4LR28</accession>
<evidence type="ECO:0000313" key="1">
    <source>
        <dbReference type="EMBL" id="SEB73190.1"/>
    </source>
</evidence>
<name>A0A1H4LR28_9NOCA</name>
<dbReference type="OrthoDB" id="4473145at2"/>
<evidence type="ECO:0000313" key="2">
    <source>
        <dbReference type="Proteomes" id="UP000183561"/>
    </source>
</evidence>
<protein>
    <submittedName>
        <fullName evidence="1">Uncharacterized protein</fullName>
    </submittedName>
</protein>
<dbReference type="EMBL" id="FNSV01000005">
    <property type="protein sequence ID" value="SEB73190.1"/>
    <property type="molecule type" value="Genomic_DNA"/>
</dbReference>
<dbReference type="RefSeq" id="WP_007296976.1">
    <property type="nucleotide sequence ID" value="NZ_FNSV01000005.1"/>
</dbReference>
<proteinExistence type="predicted"/>
<dbReference type="Proteomes" id="UP000183561">
    <property type="component" value="Unassembled WGS sequence"/>
</dbReference>